<evidence type="ECO:0000313" key="2">
    <source>
        <dbReference type="Proteomes" id="UP001614394"/>
    </source>
</evidence>
<dbReference type="EMBL" id="JBITYG010000008">
    <property type="protein sequence ID" value="MFI9104143.1"/>
    <property type="molecule type" value="Genomic_DNA"/>
</dbReference>
<evidence type="ECO:0000313" key="1">
    <source>
        <dbReference type="EMBL" id="MFI9104143.1"/>
    </source>
</evidence>
<reference evidence="1 2" key="1">
    <citation type="submission" date="2024-10" db="EMBL/GenBank/DDBJ databases">
        <title>The Natural Products Discovery Center: Release of the First 8490 Sequenced Strains for Exploring Actinobacteria Biosynthetic Diversity.</title>
        <authorList>
            <person name="Kalkreuter E."/>
            <person name="Kautsar S.A."/>
            <person name="Yang D."/>
            <person name="Bader C.D."/>
            <person name="Teijaro C.N."/>
            <person name="Fluegel L."/>
            <person name="Davis C.M."/>
            <person name="Simpson J.R."/>
            <person name="Lauterbach L."/>
            <person name="Steele A.D."/>
            <person name="Gui C."/>
            <person name="Meng S."/>
            <person name="Li G."/>
            <person name="Viehrig K."/>
            <person name="Ye F."/>
            <person name="Su P."/>
            <person name="Kiefer A.F."/>
            <person name="Nichols A."/>
            <person name="Cepeda A.J."/>
            <person name="Yan W."/>
            <person name="Fan B."/>
            <person name="Jiang Y."/>
            <person name="Adhikari A."/>
            <person name="Zheng C.-J."/>
            <person name="Schuster L."/>
            <person name="Cowan T.M."/>
            <person name="Smanski M.J."/>
            <person name="Chevrette M.G."/>
            <person name="De Carvalho L.P.S."/>
            <person name="Shen B."/>
        </authorList>
    </citation>
    <scope>NUCLEOTIDE SEQUENCE [LARGE SCALE GENOMIC DNA]</scope>
    <source>
        <strain evidence="1 2">NPDC053399</strain>
    </source>
</reference>
<dbReference type="RefSeq" id="WP_399654062.1">
    <property type="nucleotide sequence ID" value="NZ_JBITYG010000008.1"/>
</dbReference>
<keyword evidence="2" id="KW-1185">Reference proteome</keyword>
<protein>
    <submittedName>
        <fullName evidence="1">Uncharacterized protein</fullName>
    </submittedName>
</protein>
<name>A0ABW8CCJ0_9ACTN</name>
<accession>A0ABW8CCJ0</accession>
<proteinExistence type="predicted"/>
<organism evidence="1 2">
    <name type="scientific">Streptomyces fildesensis</name>
    <dbReference type="NCBI Taxonomy" id="375757"/>
    <lineage>
        <taxon>Bacteria</taxon>
        <taxon>Bacillati</taxon>
        <taxon>Actinomycetota</taxon>
        <taxon>Actinomycetes</taxon>
        <taxon>Kitasatosporales</taxon>
        <taxon>Streptomycetaceae</taxon>
        <taxon>Streptomyces</taxon>
    </lineage>
</organism>
<comment type="caution">
    <text evidence="1">The sequence shown here is derived from an EMBL/GenBank/DDBJ whole genome shotgun (WGS) entry which is preliminary data.</text>
</comment>
<gene>
    <name evidence="1" type="ORF">ACIGXA_26855</name>
</gene>
<sequence length="359" mass="37459">MGRFDLGVFVDAHHLLEVEPAQRKASDVLLRVQIAAEDRCMSFGMANRLVVADCSDARARAIAEDFGAAGFVIRHVPDGVALSRGQVLTAQIIEAVADREELRTIAVVAPEDVPLSVADALHRSGRALIACTAGATRASAALDELVTLSLDSTPLRSLIVEAVQSLRAAGRDEVRIPEMESTLRRLKPGFTAAAYGMTTKQALKIMSGSGFRFVAPDRAVLHTGNGVTGAGNGSNGSAATAVPSGAEPGLAKAMMNACSVLPEVAPDDEKAVVRALRSVLDLAEERHQLREVAMGPGLAIQTVCAGLGVVAAGYRSMGFKAVDLCHLAADGTAWTVFRNPDKPEDIRLQLSGGPAPGGP</sequence>
<dbReference type="Proteomes" id="UP001614394">
    <property type="component" value="Unassembled WGS sequence"/>
</dbReference>